<proteinExistence type="predicted"/>
<dbReference type="GO" id="GO:0016301">
    <property type="term" value="F:kinase activity"/>
    <property type="evidence" value="ECO:0007669"/>
    <property type="project" value="UniProtKB-KW"/>
</dbReference>
<accession>A0A554LH69</accession>
<name>A0A554LH69_9BACT</name>
<dbReference type="Proteomes" id="UP000315589">
    <property type="component" value="Unassembled WGS sequence"/>
</dbReference>
<dbReference type="EMBL" id="VMGI01000079">
    <property type="protein sequence ID" value="TSC92223.1"/>
    <property type="molecule type" value="Genomic_DNA"/>
</dbReference>
<dbReference type="AlphaFoldDB" id="A0A554LH69"/>
<evidence type="ECO:0000313" key="1">
    <source>
        <dbReference type="EMBL" id="TSC92223.1"/>
    </source>
</evidence>
<comment type="caution">
    <text evidence="1">The sequence shown here is derived from an EMBL/GenBank/DDBJ whole genome shotgun (WGS) entry which is preliminary data.</text>
</comment>
<keyword evidence="1" id="KW-0808">Transferase</keyword>
<reference evidence="1 2" key="1">
    <citation type="submission" date="2017-07" db="EMBL/GenBank/DDBJ databases">
        <title>Mechanisms for carbon and nitrogen cycling indicate functional differentiation within the Candidate Phyla Radiation.</title>
        <authorList>
            <person name="Danczak R.E."/>
            <person name="Johnston M.D."/>
            <person name="Kenah C."/>
            <person name="Slattery M."/>
            <person name="Wrighton K.C."/>
            <person name="Wilkins M.J."/>
        </authorList>
    </citation>
    <scope>NUCLEOTIDE SEQUENCE [LARGE SCALE GENOMIC DNA]</scope>
    <source>
        <strain evidence="1">Licking1014_85</strain>
    </source>
</reference>
<evidence type="ECO:0000313" key="2">
    <source>
        <dbReference type="Proteomes" id="UP000315589"/>
    </source>
</evidence>
<protein>
    <submittedName>
        <fullName evidence="1">Diacylglycerol kinase catalytic region</fullName>
    </submittedName>
</protein>
<sequence>MYYYISEGPKVAKEKKWFDNVKTTLVNLGISGEFAIPSPARTIDEIINIGLSRDFSTFAIIGNDNFINQNISSLINQYYKFPKRNIVVGFVPSEENGLIAVNLGFQSSDVACQALAQRFYTKFSIGLVEPNKFFFSPLQIKVSHNAKYIIKTNDYEIEVDTNNISLDSELNLSITSDLSHNLLSKFTALFKNPTMQKNAVSSFNSKNFVISTDQLQPVYRNTEIIAKTPISVLRLRNLLNVIIKRAKIDADKEIKNES</sequence>
<keyword evidence="1" id="KW-0418">Kinase</keyword>
<gene>
    <name evidence="1" type="ORF">CEN91_525</name>
</gene>
<dbReference type="InterPro" id="IPR016064">
    <property type="entry name" value="NAD/diacylglycerol_kinase_sf"/>
</dbReference>
<dbReference type="SUPFAM" id="SSF111331">
    <property type="entry name" value="NAD kinase/diacylglycerol kinase-like"/>
    <property type="match status" value="1"/>
</dbReference>
<organism evidence="1 2">
    <name type="scientific">Candidatus Berkelbacteria bacterium Licking1014_85</name>
    <dbReference type="NCBI Taxonomy" id="2017148"/>
    <lineage>
        <taxon>Bacteria</taxon>
        <taxon>Candidatus Berkelbacteria</taxon>
    </lineage>
</organism>